<sequence length="185" mass="20772">MDLGARLAINLKELRAARQLSLGDVSKLSGLSKAMLSDMENGKSNPTINTLWKLANAFNVPYTRLLEENEVTGAIVRGSEVAKQVEEHEHYRAYIYFNIKPGRDFELIKCELDAKQSHCTLGHAPHSEEFIYVLNGTLELRTQGKSFELQAGDGLEFDSSKEHTYVNVGDDTVAFICVNYYPQRS</sequence>
<dbReference type="SUPFAM" id="SSF47413">
    <property type="entry name" value="lambda repressor-like DNA-binding domains"/>
    <property type="match status" value="1"/>
</dbReference>
<proteinExistence type="predicted"/>
<dbReference type="InterPro" id="IPR011051">
    <property type="entry name" value="RmlC_Cupin_sf"/>
</dbReference>
<dbReference type="InterPro" id="IPR014710">
    <property type="entry name" value="RmlC-like_jellyroll"/>
</dbReference>
<accession>A0A9E2KNE0</accession>
<dbReference type="GO" id="GO:0003700">
    <property type="term" value="F:DNA-binding transcription factor activity"/>
    <property type="evidence" value="ECO:0007669"/>
    <property type="project" value="TreeGrafter"/>
</dbReference>
<evidence type="ECO:0000256" key="2">
    <source>
        <dbReference type="ARBA" id="ARBA00023125"/>
    </source>
</evidence>
<dbReference type="InterPro" id="IPR013096">
    <property type="entry name" value="Cupin_2"/>
</dbReference>
<evidence type="ECO:0000259" key="4">
    <source>
        <dbReference type="PROSITE" id="PS50943"/>
    </source>
</evidence>
<comment type="caution">
    <text evidence="5">The sequence shown here is derived from an EMBL/GenBank/DDBJ whole genome shotgun (WGS) entry which is preliminary data.</text>
</comment>
<dbReference type="SUPFAM" id="SSF51182">
    <property type="entry name" value="RmlC-like cupins"/>
    <property type="match status" value="1"/>
</dbReference>
<dbReference type="InterPro" id="IPR050807">
    <property type="entry name" value="TransReg_Diox_bact_type"/>
</dbReference>
<evidence type="ECO:0000256" key="1">
    <source>
        <dbReference type="ARBA" id="ARBA00023015"/>
    </source>
</evidence>
<feature type="domain" description="HTH cro/C1-type" evidence="4">
    <location>
        <begin position="11"/>
        <end position="65"/>
    </location>
</feature>
<dbReference type="GO" id="GO:0003677">
    <property type="term" value="F:DNA binding"/>
    <property type="evidence" value="ECO:0007669"/>
    <property type="project" value="UniProtKB-KW"/>
</dbReference>
<dbReference type="PANTHER" id="PTHR46797">
    <property type="entry name" value="HTH-TYPE TRANSCRIPTIONAL REGULATOR"/>
    <property type="match status" value="1"/>
</dbReference>
<dbReference type="AlphaFoldDB" id="A0A9E2KNE0"/>
<keyword evidence="3" id="KW-0804">Transcription</keyword>
<keyword evidence="1" id="KW-0805">Transcription regulation</keyword>
<dbReference type="CDD" id="cd00093">
    <property type="entry name" value="HTH_XRE"/>
    <property type="match status" value="1"/>
</dbReference>
<gene>
    <name evidence="5" type="ORF">IAA31_04340</name>
</gene>
<evidence type="ECO:0000256" key="3">
    <source>
        <dbReference type="ARBA" id="ARBA00023163"/>
    </source>
</evidence>
<dbReference type="Proteomes" id="UP000824150">
    <property type="component" value="Unassembled WGS sequence"/>
</dbReference>
<reference evidence="5" key="2">
    <citation type="submission" date="2021-04" db="EMBL/GenBank/DDBJ databases">
        <authorList>
            <person name="Gilroy R."/>
        </authorList>
    </citation>
    <scope>NUCLEOTIDE SEQUENCE</scope>
    <source>
        <strain evidence="5">687</strain>
    </source>
</reference>
<dbReference type="PROSITE" id="PS50943">
    <property type="entry name" value="HTH_CROC1"/>
    <property type="match status" value="1"/>
</dbReference>
<reference evidence="5" key="1">
    <citation type="journal article" date="2021" name="PeerJ">
        <title>Extensive microbial diversity within the chicken gut microbiome revealed by metagenomics and culture.</title>
        <authorList>
            <person name="Gilroy R."/>
            <person name="Ravi A."/>
            <person name="Getino M."/>
            <person name="Pursley I."/>
            <person name="Horton D.L."/>
            <person name="Alikhan N.F."/>
            <person name="Baker D."/>
            <person name="Gharbi K."/>
            <person name="Hall N."/>
            <person name="Watson M."/>
            <person name="Adriaenssens E.M."/>
            <person name="Foster-Nyarko E."/>
            <person name="Jarju S."/>
            <person name="Secka A."/>
            <person name="Antonio M."/>
            <person name="Oren A."/>
            <person name="Chaudhuri R.R."/>
            <person name="La Ragione R."/>
            <person name="Hildebrand F."/>
            <person name="Pallen M.J."/>
        </authorList>
    </citation>
    <scope>NUCLEOTIDE SEQUENCE</scope>
    <source>
        <strain evidence="5">687</strain>
    </source>
</reference>
<evidence type="ECO:0000313" key="6">
    <source>
        <dbReference type="Proteomes" id="UP000824150"/>
    </source>
</evidence>
<dbReference type="EMBL" id="JAHLFG010000044">
    <property type="protein sequence ID" value="MBU3826703.1"/>
    <property type="molecule type" value="Genomic_DNA"/>
</dbReference>
<protein>
    <submittedName>
        <fullName evidence="5">XRE family transcriptional regulator</fullName>
    </submittedName>
</protein>
<dbReference type="PANTHER" id="PTHR46797:SF23">
    <property type="entry name" value="HTH-TYPE TRANSCRIPTIONAL REGULATOR SUTR"/>
    <property type="match status" value="1"/>
</dbReference>
<dbReference type="Gene3D" id="2.60.120.10">
    <property type="entry name" value="Jelly Rolls"/>
    <property type="match status" value="1"/>
</dbReference>
<evidence type="ECO:0000313" key="5">
    <source>
        <dbReference type="EMBL" id="MBU3826703.1"/>
    </source>
</evidence>
<organism evidence="5 6">
    <name type="scientific">Candidatus Anaerobiospirillum merdipullorum</name>
    <dbReference type="NCBI Taxonomy" id="2838450"/>
    <lineage>
        <taxon>Bacteria</taxon>
        <taxon>Pseudomonadati</taxon>
        <taxon>Pseudomonadota</taxon>
        <taxon>Gammaproteobacteria</taxon>
        <taxon>Aeromonadales</taxon>
        <taxon>Succinivibrionaceae</taxon>
        <taxon>Anaerobiospirillum</taxon>
    </lineage>
</organism>
<dbReference type="GO" id="GO:0005829">
    <property type="term" value="C:cytosol"/>
    <property type="evidence" value="ECO:0007669"/>
    <property type="project" value="TreeGrafter"/>
</dbReference>
<dbReference type="Gene3D" id="1.10.260.40">
    <property type="entry name" value="lambda repressor-like DNA-binding domains"/>
    <property type="match status" value="1"/>
</dbReference>
<dbReference type="CDD" id="cd02209">
    <property type="entry name" value="cupin_XRE_C"/>
    <property type="match status" value="1"/>
</dbReference>
<dbReference type="Pfam" id="PF01381">
    <property type="entry name" value="HTH_3"/>
    <property type="match status" value="1"/>
</dbReference>
<dbReference type="SMART" id="SM00530">
    <property type="entry name" value="HTH_XRE"/>
    <property type="match status" value="1"/>
</dbReference>
<keyword evidence="2" id="KW-0238">DNA-binding</keyword>
<dbReference type="InterPro" id="IPR010982">
    <property type="entry name" value="Lambda_DNA-bd_dom_sf"/>
</dbReference>
<dbReference type="InterPro" id="IPR001387">
    <property type="entry name" value="Cro/C1-type_HTH"/>
</dbReference>
<name>A0A9E2KNE0_9GAMM</name>
<dbReference type="Pfam" id="PF07883">
    <property type="entry name" value="Cupin_2"/>
    <property type="match status" value="1"/>
</dbReference>